<feature type="transmembrane region" description="Helical" evidence="13">
    <location>
        <begin position="1039"/>
        <end position="1058"/>
    </location>
</feature>
<reference evidence="15 16" key="1">
    <citation type="submission" date="2024-02" db="EMBL/GenBank/DDBJ databases">
        <title>Chromosome-scale genome assembly of the rough periwinkle Littorina saxatilis.</title>
        <authorList>
            <person name="De Jode A."/>
            <person name="Faria R."/>
            <person name="Formenti G."/>
            <person name="Sims Y."/>
            <person name="Smith T.P."/>
            <person name="Tracey A."/>
            <person name="Wood J.M.D."/>
            <person name="Zagrodzka Z.B."/>
            <person name="Johannesson K."/>
            <person name="Butlin R.K."/>
            <person name="Leder E.H."/>
        </authorList>
    </citation>
    <scope>NUCLEOTIDE SEQUENCE [LARGE SCALE GENOMIC DNA]</scope>
    <source>
        <strain evidence="15">Snail1</strain>
        <tissue evidence="15">Muscle</tissue>
    </source>
</reference>
<dbReference type="InterPro" id="IPR016187">
    <property type="entry name" value="CTDL_fold"/>
</dbReference>
<dbReference type="GO" id="GO:0005886">
    <property type="term" value="C:plasma membrane"/>
    <property type="evidence" value="ECO:0007669"/>
    <property type="project" value="UniProtKB-SubCell"/>
</dbReference>
<keyword evidence="2" id="KW-1003">Cell membrane</keyword>
<dbReference type="Gene3D" id="3.80.10.10">
    <property type="entry name" value="Ribonuclease Inhibitor"/>
    <property type="match status" value="2"/>
</dbReference>
<dbReference type="SUPFAM" id="SSF57424">
    <property type="entry name" value="LDL receptor-like module"/>
    <property type="match status" value="4"/>
</dbReference>
<feature type="transmembrane region" description="Helical" evidence="13">
    <location>
        <begin position="890"/>
        <end position="911"/>
    </location>
</feature>
<dbReference type="Gene3D" id="1.20.1070.10">
    <property type="entry name" value="Rhodopsin 7-helix transmembrane proteins"/>
    <property type="match status" value="1"/>
</dbReference>
<evidence type="ECO:0000313" key="16">
    <source>
        <dbReference type="Proteomes" id="UP001374579"/>
    </source>
</evidence>
<dbReference type="SUPFAM" id="SSF56436">
    <property type="entry name" value="C-type lectin-like"/>
    <property type="match status" value="1"/>
</dbReference>
<comment type="caution">
    <text evidence="12">Lacks conserved residue(s) required for the propagation of feature annotation.</text>
</comment>
<keyword evidence="5" id="KW-0677">Repeat</keyword>
<dbReference type="InterPro" id="IPR016186">
    <property type="entry name" value="C-type_lectin-like/link_sf"/>
</dbReference>
<dbReference type="InterPro" id="IPR036055">
    <property type="entry name" value="LDL_receptor-like_sf"/>
</dbReference>
<evidence type="ECO:0000256" key="12">
    <source>
        <dbReference type="PROSITE-ProRule" id="PRU00124"/>
    </source>
</evidence>
<dbReference type="SUPFAM" id="SSF52058">
    <property type="entry name" value="L domain-like"/>
    <property type="match status" value="1"/>
</dbReference>
<evidence type="ECO:0000256" key="9">
    <source>
        <dbReference type="ARBA" id="ARBA00023157"/>
    </source>
</evidence>
<dbReference type="PROSITE" id="PS50262">
    <property type="entry name" value="G_PROTEIN_RECEP_F1_2"/>
    <property type="match status" value="1"/>
</dbReference>
<proteinExistence type="predicted"/>
<comment type="caution">
    <text evidence="15">The sequence shown here is derived from an EMBL/GenBank/DDBJ whole genome shotgun (WGS) entry which is preliminary data.</text>
</comment>
<dbReference type="SUPFAM" id="SSF81321">
    <property type="entry name" value="Family A G protein-coupled receptor-like"/>
    <property type="match status" value="1"/>
</dbReference>
<dbReference type="InterPro" id="IPR017452">
    <property type="entry name" value="GPCR_Rhodpsn_7TM"/>
</dbReference>
<accession>A0AAN9B3N4</accession>
<dbReference type="InterPro" id="IPR023415">
    <property type="entry name" value="LDLR_class-A_CS"/>
</dbReference>
<dbReference type="PROSITE" id="PS01209">
    <property type="entry name" value="LDLRA_1"/>
    <property type="match status" value="1"/>
</dbReference>
<dbReference type="PANTHER" id="PTHR24372:SF77">
    <property type="entry name" value="G-PROTEIN COUPLED RECEPTORS FAMILY 1 PROFILE DOMAIN-CONTAINING PROTEIN"/>
    <property type="match status" value="1"/>
</dbReference>
<keyword evidence="3" id="KW-0433">Leucine-rich repeat</keyword>
<dbReference type="CDD" id="cd00112">
    <property type="entry name" value="LDLa"/>
    <property type="match status" value="2"/>
</dbReference>
<dbReference type="EMBL" id="JBAMIC010000012">
    <property type="protein sequence ID" value="KAK7098670.1"/>
    <property type="molecule type" value="Genomic_DNA"/>
</dbReference>
<dbReference type="Pfam" id="PF00001">
    <property type="entry name" value="7tm_1"/>
    <property type="match status" value="1"/>
</dbReference>
<feature type="disulfide bond" evidence="12">
    <location>
        <begin position="434"/>
        <end position="452"/>
    </location>
</feature>
<feature type="disulfide bond" evidence="12">
    <location>
        <begin position="446"/>
        <end position="461"/>
    </location>
</feature>
<evidence type="ECO:0000256" key="3">
    <source>
        <dbReference type="ARBA" id="ARBA00022614"/>
    </source>
</evidence>
<dbReference type="InterPro" id="IPR002172">
    <property type="entry name" value="LDrepeatLR_classA_rpt"/>
</dbReference>
<dbReference type="Gene3D" id="3.10.100.10">
    <property type="entry name" value="Mannose-Binding Protein A, subunit A"/>
    <property type="match status" value="1"/>
</dbReference>
<dbReference type="CDD" id="cd00037">
    <property type="entry name" value="CLECT"/>
    <property type="match status" value="1"/>
</dbReference>
<dbReference type="PRINTS" id="PR00261">
    <property type="entry name" value="LDLRECEPTOR"/>
</dbReference>
<comment type="subcellular location">
    <subcellularLocation>
        <location evidence="1">Cell membrane</location>
        <topology evidence="1">Multi-pass membrane protein</topology>
    </subcellularLocation>
</comment>
<evidence type="ECO:0000256" key="6">
    <source>
        <dbReference type="ARBA" id="ARBA00022989"/>
    </source>
</evidence>
<feature type="disulfide bond" evidence="12">
    <location>
        <begin position="558"/>
        <end position="573"/>
    </location>
</feature>
<evidence type="ECO:0000256" key="11">
    <source>
        <dbReference type="ARBA" id="ARBA00023224"/>
    </source>
</evidence>
<keyword evidence="9 12" id="KW-1015">Disulfide bond</keyword>
<dbReference type="InterPro" id="IPR000276">
    <property type="entry name" value="GPCR_Rhodpsn"/>
</dbReference>
<evidence type="ECO:0000256" key="4">
    <source>
        <dbReference type="ARBA" id="ARBA00022692"/>
    </source>
</evidence>
<keyword evidence="7" id="KW-0297">G-protein coupled receptor</keyword>
<gene>
    <name evidence="15" type="ORF">V1264_002917</name>
</gene>
<dbReference type="Proteomes" id="UP001374579">
    <property type="component" value="Unassembled WGS sequence"/>
</dbReference>
<evidence type="ECO:0000256" key="10">
    <source>
        <dbReference type="ARBA" id="ARBA00023170"/>
    </source>
</evidence>
<dbReference type="SMART" id="SM00192">
    <property type="entry name" value="LDLa"/>
    <property type="match status" value="4"/>
</dbReference>
<feature type="disulfide bond" evidence="12">
    <location>
        <begin position="539"/>
        <end position="551"/>
    </location>
</feature>
<dbReference type="PROSITE" id="PS50068">
    <property type="entry name" value="LDLRA_2"/>
    <property type="match status" value="3"/>
</dbReference>
<dbReference type="AlphaFoldDB" id="A0AAN9B3N4"/>
<evidence type="ECO:0000256" key="13">
    <source>
        <dbReference type="SAM" id="Phobius"/>
    </source>
</evidence>
<evidence type="ECO:0000256" key="2">
    <source>
        <dbReference type="ARBA" id="ARBA00022475"/>
    </source>
</evidence>
<keyword evidence="10" id="KW-0675">Receptor</keyword>
<feature type="transmembrane region" description="Helical" evidence="13">
    <location>
        <begin position="1064"/>
        <end position="1084"/>
    </location>
</feature>
<keyword evidence="4 13" id="KW-0812">Transmembrane</keyword>
<dbReference type="InterPro" id="IPR001611">
    <property type="entry name" value="Leu-rich_rpt"/>
</dbReference>
<feature type="transmembrane region" description="Helical" evidence="13">
    <location>
        <begin position="980"/>
        <end position="1000"/>
    </location>
</feature>
<name>A0AAN9B3N4_9CAEN</name>
<dbReference type="GO" id="GO:0008528">
    <property type="term" value="F:G protein-coupled peptide receptor activity"/>
    <property type="evidence" value="ECO:0007669"/>
    <property type="project" value="TreeGrafter"/>
</dbReference>
<feature type="transmembrane region" description="Helical" evidence="13">
    <location>
        <begin position="846"/>
        <end position="867"/>
    </location>
</feature>
<keyword evidence="8 13" id="KW-0472">Membrane</keyword>
<dbReference type="PANTHER" id="PTHR24372">
    <property type="entry name" value="GLYCOPROTEIN HORMONE RECEPTOR"/>
    <property type="match status" value="1"/>
</dbReference>
<feature type="transmembrane region" description="Helical" evidence="13">
    <location>
        <begin position="812"/>
        <end position="834"/>
    </location>
</feature>
<evidence type="ECO:0000256" key="1">
    <source>
        <dbReference type="ARBA" id="ARBA00004651"/>
    </source>
</evidence>
<keyword evidence="6 13" id="KW-1133">Transmembrane helix</keyword>
<dbReference type="Pfam" id="PF13855">
    <property type="entry name" value="LRR_8"/>
    <property type="match status" value="1"/>
</dbReference>
<organism evidence="15 16">
    <name type="scientific">Littorina saxatilis</name>
    <dbReference type="NCBI Taxonomy" id="31220"/>
    <lineage>
        <taxon>Eukaryota</taxon>
        <taxon>Metazoa</taxon>
        <taxon>Spiralia</taxon>
        <taxon>Lophotrochozoa</taxon>
        <taxon>Mollusca</taxon>
        <taxon>Gastropoda</taxon>
        <taxon>Caenogastropoda</taxon>
        <taxon>Littorinimorpha</taxon>
        <taxon>Littorinoidea</taxon>
        <taxon>Littorinidae</taxon>
        <taxon>Littorina</taxon>
    </lineage>
</organism>
<protein>
    <recommendedName>
        <fullName evidence="14">G-protein coupled receptors family 1 profile domain-containing protein</fullName>
    </recommendedName>
</protein>
<evidence type="ECO:0000256" key="5">
    <source>
        <dbReference type="ARBA" id="ARBA00022737"/>
    </source>
</evidence>
<feature type="disulfide bond" evidence="12">
    <location>
        <begin position="519"/>
        <end position="534"/>
    </location>
</feature>
<dbReference type="Gene3D" id="4.10.400.10">
    <property type="entry name" value="Low-density Lipoprotein Receptor"/>
    <property type="match status" value="3"/>
</dbReference>
<dbReference type="InterPro" id="IPR032675">
    <property type="entry name" value="LRR_dom_sf"/>
</dbReference>
<dbReference type="GO" id="GO:0007189">
    <property type="term" value="P:adenylate cyclase-activating G protein-coupled receptor signaling pathway"/>
    <property type="evidence" value="ECO:0007669"/>
    <property type="project" value="TreeGrafter"/>
</dbReference>
<evidence type="ECO:0000313" key="15">
    <source>
        <dbReference type="EMBL" id="KAK7098670.1"/>
    </source>
</evidence>
<keyword evidence="11" id="KW-0807">Transducer</keyword>
<feature type="domain" description="G-protein coupled receptors family 1 profile" evidence="14">
    <location>
        <begin position="823"/>
        <end position="1082"/>
    </location>
</feature>
<evidence type="ECO:0000256" key="7">
    <source>
        <dbReference type="ARBA" id="ARBA00023040"/>
    </source>
</evidence>
<evidence type="ECO:0000259" key="14">
    <source>
        <dbReference type="PROSITE" id="PS50262"/>
    </source>
</evidence>
<sequence>MTTWRSGYMTSPGYDGISRLPWGVDVTKELTVPDGHVVMISFQRVDVCSPKFRPRSPPLELSIVGSKQKATDFSSAGVYKTSAVAIRLHVDRCVKKSTRTGFNMSFSFHPVTETPPKLGNGLFDCSVAYYSAFRHHLDCNLRTECQDGRDETHHCPYSSVACKGKVASGNKCLVHVSRTVLADLKPWLPNPYDGFRSYCRHLGGNLVTIKSLAELADFSKLFQTGETKSMGVHTGMTYGDVTIPNVYRYVWVGDDKSVLYNTYTGQPREAALFGEDRLCLVYWDHGPFHFRWKECSYFLSKRVYDGVCEIQHSDSNINPEGISLYQDPNVTESYENFNQTFVKCPDGHVTHLFLSCDVKGHCGQSESVSVCEFPNKDVVGRHIHTETAVSVGMFECDKGDTTIHFTQVCDCRDDCADRSDEYFCKHPPCDGFRCSCGQCVTYESRCDLLSHCADGSDERDCGNQFRSVAAPSPSPPAIITLGSKGSFSFTTMEANESCPDTHYRCPGAHNYCLPVYTRCNGFYDCLGREDEEGCEEVTCPGFYRCRASSVCVHPDHLCDGWPQCPQHDDEVLCGLTCPGGCLCHGHAFVCTHPFSACDFPQLRYLKASGSGLTVSALNTNFYLIHLILDKCGLTHVPSVHLPNLRYMDLSYNDVETLDVNVFLSMENARVLKLGGNPVKSLFSTPSKLQQVTLESVDLSQTSLEIFQSKSFSRFPLLQKFNLSYTNIHTIGSDGFRFIPTLRVLDMTRSPVLNFPSDLFRGLEGLQSIISPNYKLCCQRLLPQNFNQRFCTAPQSEVSSCDDLLRSETYRGFLWLISAMSLSGNAFCFIVRLCVQKAVAKVGFHVFVTHLSLADLLMGVYMAIIGVADELFRGQYLLYDSAWTHSAACKVAGFLSLLSSEVSAFIILLITLDRLVVIRFPFSELRFGRRSALAACVAAWVVGLVLAAVPLLPLTSHWQFYSQTGICIPLPVTRQDFQGRGYAFGVLIVLNFVLFMVIAAGQASIYRSVQQNTMTTSETSSKSRDLTVARRLITVAATDFLCWFPIGLCGLLVLAGVAVPGEVNVAMAIFVLPLNSALNPFLYTFNTLVEKRRRKKEEHLLRLLESALEAEDKTELNS</sequence>
<dbReference type="GO" id="GO:0009755">
    <property type="term" value="P:hormone-mediated signaling pathway"/>
    <property type="evidence" value="ECO:0007669"/>
    <property type="project" value="TreeGrafter"/>
</dbReference>
<keyword evidence="16" id="KW-1185">Reference proteome</keyword>
<evidence type="ECO:0000256" key="8">
    <source>
        <dbReference type="ARBA" id="ARBA00023136"/>
    </source>
</evidence>
<feature type="transmembrane region" description="Helical" evidence="13">
    <location>
        <begin position="931"/>
        <end position="951"/>
    </location>
</feature>